<dbReference type="GO" id="GO:0000107">
    <property type="term" value="F:imidazoleglycerol-phosphate synthase activity"/>
    <property type="evidence" value="ECO:0007669"/>
    <property type="project" value="TreeGrafter"/>
</dbReference>
<dbReference type="InterPro" id="IPR013785">
    <property type="entry name" value="Aldolase_TIM"/>
</dbReference>
<keyword evidence="1" id="KW-0028">Amino-acid biosynthesis</keyword>
<sequence length="237" mass="24726">MLGVLQAASERVFVPMTVGGGIRAFSAQGRSYSALEVASEYFRSGADKISIGGDAVDAAEDYYASGKKLTGQTAIEQISQVYGKQAVVVSIDPQRVYVSDPASTPHTCVPASEPGPNGEAWCWWQCTVKGGREARDIDAVAVSKAVEALGAGEIMLNCINNDGKGQGFDLALVDAVSKAVTIPVIASSGAGAPEHFTEVFQGTGAAAALAAGIFHRREVGIDQVKRHMVDNDVPARL</sequence>
<keyword evidence="2" id="KW-0315">Glutamine amidotransferase</keyword>
<dbReference type="STRING" id="145388.A0A0D2J0E1"/>
<dbReference type="GO" id="GO:0000105">
    <property type="term" value="P:L-histidine biosynthetic process"/>
    <property type="evidence" value="ECO:0007669"/>
    <property type="project" value="UniProtKB-KW"/>
</dbReference>
<keyword evidence="3" id="KW-1185">Reference proteome</keyword>
<gene>
    <name evidence="2" type="ORF">MNEG_14425</name>
</gene>
<evidence type="ECO:0000313" key="2">
    <source>
        <dbReference type="EMBL" id="KIY93537.1"/>
    </source>
</evidence>
<dbReference type="Pfam" id="PF00977">
    <property type="entry name" value="His_biosynth"/>
    <property type="match status" value="1"/>
</dbReference>
<keyword evidence="2" id="KW-0808">Transferase</keyword>
<dbReference type="InterPro" id="IPR006062">
    <property type="entry name" value="His_biosynth"/>
</dbReference>
<dbReference type="AlphaFoldDB" id="A0A0D2J0E1"/>
<evidence type="ECO:0000313" key="3">
    <source>
        <dbReference type="Proteomes" id="UP000054498"/>
    </source>
</evidence>
<dbReference type="SUPFAM" id="SSF51366">
    <property type="entry name" value="Ribulose-phoshate binding barrel"/>
    <property type="match status" value="1"/>
</dbReference>
<dbReference type="GeneID" id="25731986"/>
<dbReference type="Proteomes" id="UP000054498">
    <property type="component" value="Unassembled WGS sequence"/>
</dbReference>
<dbReference type="PANTHER" id="PTHR21235">
    <property type="entry name" value="IMIDAZOLE GLYCEROL PHOSPHATE SYNTHASE SUBUNIT HISF/H IGP SYNTHASE SUBUNIT HISF/H"/>
    <property type="match status" value="1"/>
</dbReference>
<accession>A0A0D2J0E1</accession>
<dbReference type="EC" id="2.4.2.-" evidence="2"/>
<dbReference type="RefSeq" id="XP_013892557.1">
    <property type="nucleotide sequence ID" value="XM_014037103.1"/>
</dbReference>
<comment type="similarity">
    <text evidence="1">Belongs to the HisA/HisF family.</text>
</comment>
<evidence type="ECO:0000256" key="1">
    <source>
        <dbReference type="RuleBase" id="RU003657"/>
    </source>
</evidence>
<reference evidence="2 3" key="1">
    <citation type="journal article" date="2013" name="BMC Genomics">
        <title>Reconstruction of the lipid metabolism for the microalga Monoraphidium neglectum from its genome sequence reveals characteristics suitable for biofuel production.</title>
        <authorList>
            <person name="Bogen C."/>
            <person name="Al-Dilaimi A."/>
            <person name="Albersmeier A."/>
            <person name="Wichmann J."/>
            <person name="Grundmann M."/>
            <person name="Rupp O."/>
            <person name="Lauersen K.J."/>
            <person name="Blifernez-Klassen O."/>
            <person name="Kalinowski J."/>
            <person name="Goesmann A."/>
            <person name="Mussgnug J.H."/>
            <person name="Kruse O."/>
        </authorList>
    </citation>
    <scope>NUCLEOTIDE SEQUENCE [LARGE SCALE GENOMIC DNA]</scope>
    <source>
        <strain evidence="2 3">SAG 48.87</strain>
    </source>
</reference>
<organism evidence="2 3">
    <name type="scientific">Monoraphidium neglectum</name>
    <dbReference type="NCBI Taxonomy" id="145388"/>
    <lineage>
        <taxon>Eukaryota</taxon>
        <taxon>Viridiplantae</taxon>
        <taxon>Chlorophyta</taxon>
        <taxon>core chlorophytes</taxon>
        <taxon>Chlorophyceae</taxon>
        <taxon>CS clade</taxon>
        <taxon>Sphaeropleales</taxon>
        <taxon>Selenastraceae</taxon>
        <taxon>Monoraphidium</taxon>
    </lineage>
</organism>
<dbReference type="InterPro" id="IPR011060">
    <property type="entry name" value="RibuloseP-bd_barrel"/>
</dbReference>
<dbReference type="KEGG" id="mng:MNEG_14425"/>
<dbReference type="OrthoDB" id="10254903at2759"/>
<proteinExistence type="inferred from homology"/>
<protein>
    <submittedName>
        <fullName evidence="2">Glutamine amidotransferase</fullName>
        <ecNumber evidence="2">2.4.2.-</ecNumber>
    </submittedName>
</protein>
<dbReference type="EMBL" id="KK104693">
    <property type="protein sequence ID" value="KIY93537.1"/>
    <property type="molecule type" value="Genomic_DNA"/>
</dbReference>
<keyword evidence="1" id="KW-0368">Histidine biosynthesis</keyword>
<dbReference type="Gene3D" id="3.20.20.70">
    <property type="entry name" value="Aldolase class I"/>
    <property type="match status" value="1"/>
</dbReference>
<dbReference type="PANTHER" id="PTHR21235:SF2">
    <property type="entry name" value="IMIDAZOLE GLYCEROL PHOSPHATE SYNTHASE HISHF"/>
    <property type="match status" value="1"/>
</dbReference>
<dbReference type="InterPro" id="IPR050064">
    <property type="entry name" value="IGPS_HisA/HisF"/>
</dbReference>
<keyword evidence="2" id="KW-0328">Glycosyltransferase</keyword>
<name>A0A0D2J0E1_9CHLO</name>